<reference evidence="2" key="1">
    <citation type="journal article" date="2019" name="Int. J. Syst. Evol. Microbiol.">
        <title>The Global Catalogue of Microorganisms (GCM) 10K type strain sequencing project: providing services to taxonomists for standard genome sequencing and annotation.</title>
        <authorList>
            <consortium name="The Broad Institute Genomics Platform"/>
            <consortium name="The Broad Institute Genome Sequencing Center for Infectious Disease"/>
            <person name="Wu L."/>
            <person name="Ma J."/>
        </authorList>
    </citation>
    <scope>NUCLEOTIDE SEQUENCE [LARGE SCALE GENOMIC DNA]</scope>
    <source>
        <strain evidence="2">CCM 7491</strain>
    </source>
</reference>
<dbReference type="RefSeq" id="WP_380794354.1">
    <property type="nucleotide sequence ID" value="NZ_JBHRVU010000004.1"/>
</dbReference>
<accession>A0ABV7NEN5</accession>
<name>A0ABV7NEN5_9SPHN</name>
<sequence length="124" mass="13538">MHNHLQRAVIALAQPAAIQLSLFPNFVCKADELALDFESALDGLAGHEDKITVEQRAAIEALDQLLTSMSVEEYAYFWTDEAVLADPAWEDIRASAKSTALIFGWDLSIVPPSSAVYIPAGNHI</sequence>
<proteinExistence type="predicted"/>
<dbReference type="Proteomes" id="UP001595681">
    <property type="component" value="Unassembled WGS sequence"/>
</dbReference>
<keyword evidence="2" id="KW-1185">Reference proteome</keyword>
<evidence type="ECO:0000313" key="2">
    <source>
        <dbReference type="Proteomes" id="UP001595681"/>
    </source>
</evidence>
<protein>
    <submittedName>
        <fullName evidence="1">Uncharacterized protein</fullName>
    </submittedName>
</protein>
<comment type="caution">
    <text evidence="1">The sequence shown here is derived from an EMBL/GenBank/DDBJ whole genome shotgun (WGS) entry which is preliminary data.</text>
</comment>
<dbReference type="EMBL" id="JBHRVU010000004">
    <property type="protein sequence ID" value="MFC3440952.1"/>
    <property type="molecule type" value="Genomic_DNA"/>
</dbReference>
<gene>
    <name evidence="1" type="ORF">ACFOKF_07035</name>
</gene>
<evidence type="ECO:0000313" key="1">
    <source>
        <dbReference type="EMBL" id="MFC3440952.1"/>
    </source>
</evidence>
<organism evidence="1 2">
    <name type="scientific">Sphingobium rhizovicinum</name>
    <dbReference type="NCBI Taxonomy" id="432308"/>
    <lineage>
        <taxon>Bacteria</taxon>
        <taxon>Pseudomonadati</taxon>
        <taxon>Pseudomonadota</taxon>
        <taxon>Alphaproteobacteria</taxon>
        <taxon>Sphingomonadales</taxon>
        <taxon>Sphingomonadaceae</taxon>
        <taxon>Sphingobium</taxon>
    </lineage>
</organism>